<feature type="transmembrane region" description="Helical" evidence="1">
    <location>
        <begin position="120"/>
        <end position="141"/>
    </location>
</feature>
<reference evidence="2 3" key="1">
    <citation type="journal article" date="2021" name="Nat. Plants">
        <title>The Taxus genome provides insights into paclitaxel biosynthesis.</title>
        <authorList>
            <person name="Xiong X."/>
            <person name="Gou J."/>
            <person name="Liao Q."/>
            <person name="Li Y."/>
            <person name="Zhou Q."/>
            <person name="Bi G."/>
            <person name="Li C."/>
            <person name="Du R."/>
            <person name="Wang X."/>
            <person name="Sun T."/>
            <person name="Guo L."/>
            <person name="Liang H."/>
            <person name="Lu P."/>
            <person name="Wu Y."/>
            <person name="Zhang Z."/>
            <person name="Ro D.K."/>
            <person name="Shang Y."/>
            <person name="Huang S."/>
            <person name="Yan J."/>
        </authorList>
    </citation>
    <scope>NUCLEOTIDE SEQUENCE [LARGE SCALE GENOMIC DNA]</scope>
    <source>
        <strain evidence="2">Ta-2019</strain>
    </source>
</reference>
<feature type="non-terminal residue" evidence="2">
    <location>
        <position position="1"/>
    </location>
</feature>
<keyword evidence="1" id="KW-0812">Transmembrane</keyword>
<protein>
    <submittedName>
        <fullName evidence="2">Uncharacterized protein</fullName>
    </submittedName>
</protein>
<feature type="transmembrane region" description="Helical" evidence="1">
    <location>
        <begin position="161"/>
        <end position="178"/>
    </location>
</feature>
<keyword evidence="3" id="KW-1185">Reference proteome</keyword>
<dbReference type="AlphaFoldDB" id="A0AA38FVR3"/>
<dbReference type="EMBL" id="JAHRHJ020000006">
    <property type="protein sequence ID" value="KAH9311352.1"/>
    <property type="molecule type" value="Genomic_DNA"/>
</dbReference>
<name>A0AA38FVR3_TAXCH</name>
<feature type="non-terminal residue" evidence="2">
    <location>
        <position position="179"/>
    </location>
</feature>
<gene>
    <name evidence="2" type="ORF">KI387_026387</name>
</gene>
<keyword evidence="1" id="KW-0472">Membrane</keyword>
<sequence length="179" mass="20187">LTLLCLSYRFSSQVVFVAKIDKTLKYIKMVTKFIPYTQMLGSRLKRSASRAVDDHDITHIYSDGRLNEQEFPTNTKLFVDMAASMSRNRAIIVINMLTLLLFPLISAHDEREKPNLTGKCLFLTIISLGTQFAGGAFLAMTLMNSWSDSAEMFKDLTGKEYPLAFMLLSAGYLFTMLGD</sequence>
<organism evidence="2 3">
    <name type="scientific">Taxus chinensis</name>
    <name type="common">Chinese yew</name>
    <name type="synonym">Taxus wallichiana var. chinensis</name>
    <dbReference type="NCBI Taxonomy" id="29808"/>
    <lineage>
        <taxon>Eukaryota</taxon>
        <taxon>Viridiplantae</taxon>
        <taxon>Streptophyta</taxon>
        <taxon>Embryophyta</taxon>
        <taxon>Tracheophyta</taxon>
        <taxon>Spermatophyta</taxon>
        <taxon>Pinopsida</taxon>
        <taxon>Pinidae</taxon>
        <taxon>Conifers II</taxon>
        <taxon>Cupressales</taxon>
        <taxon>Taxaceae</taxon>
        <taxon>Taxus</taxon>
    </lineage>
</organism>
<comment type="caution">
    <text evidence="2">The sequence shown here is derived from an EMBL/GenBank/DDBJ whole genome shotgun (WGS) entry which is preliminary data.</text>
</comment>
<proteinExistence type="predicted"/>
<evidence type="ECO:0000313" key="3">
    <source>
        <dbReference type="Proteomes" id="UP000824469"/>
    </source>
</evidence>
<accession>A0AA38FVR3</accession>
<keyword evidence="1" id="KW-1133">Transmembrane helix</keyword>
<dbReference type="Proteomes" id="UP000824469">
    <property type="component" value="Unassembled WGS sequence"/>
</dbReference>
<evidence type="ECO:0000256" key="1">
    <source>
        <dbReference type="SAM" id="Phobius"/>
    </source>
</evidence>
<feature type="transmembrane region" description="Helical" evidence="1">
    <location>
        <begin position="90"/>
        <end position="108"/>
    </location>
</feature>
<evidence type="ECO:0000313" key="2">
    <source>
        <dbReference type="EMBL" id="KAH9311352.1"/>
    </source>
</evidence>